<dbReference type="Pfam" id="PF13673">
    <property type="entry name" value="Acetyltransf_10"/>
    <property type="match status" value="1"/>
</dbReference>
<dbReference type="OrthoDB" id="9789605at2"/>
<gene>
    <name evidence="4" type="ORF">QD47_16180</name>
</gene>
<organism evidence="4 5">
    <name type="scientific">Paenibacillus terrae</name>
    <dbReference type="NCBI Taxonomy" id="159743"/>
    <lineage>
        <taxon>Bacteria</taxon>
        <taxon>Bacillati</taxon>
        <taxon>Bacillota</taxon>
        <taxon>Bacilli</taxon>
        <taxon>Bacillales</taxon>
        <taxon>Paenibacillaceae</taxon>
        <taxon>Paenibacillus</taxon>
    </lineage>
</organism>
<dbReference type="CDD" id="cd04301">
    <property type="entry name" value="NAT_SF"/>
    <property type="match status" value="1"/>
</dbReference>
<accession>A0A0D7X3M6</accession>
<evidence type="ECO:0000259" key="3">
    <source>
        <dbReference type="PROSITE" id="PS51186"/>
    </source>
</evidence>
<comment type="caution">
    <text evidence="4">The sequence shown here is derived from an EMBL/GenBank/DDBJ whole genome shotgun (WGS) entry which is preliminary data.</text>
</comment>
<dbReference type="RefSeq" id="WP_044647120.1">
    <property type="nucleotide sequence ID" value="NZ_JTHP01000032.1"/>
</dbReference>
<dbReference type="InterPro" id="IPR000182">
    <property type="entry name" value="GNAT_dom"/>
</dbReference>
<keyword evidence="2" id="KW-0012">Acyltransferase</keyword>
<dbReference type="NCBIfam" id="NF007853">
    <property type="entry name" value="PRK10562.1"/>
    <property type="match status" value="1"/>
</dbReference>
<keyword evidence="1 4" id="KW-0808">Transferase</keyword>
<feature type="domain" description="N-acetyltransferase" evidence="3">
    <location>
        <begin position="1"/>
        <end position="144"/>
    </location>
</feature>
<keyword evidence="5" id="KW-1185">Reference proteome</keyword>
<dbReference type="Gene3D" id="3.40.630.30">
    <property type="match status" value="1"/>
</dbReference>
<dbReference type="PATRIC" id="fig|159743.3.peg.3597"/>
<dbReference type="InterPro" id="IPR016181">
    <property type="entry name" value="Acyl_CoA_acyltransferase"/>
</dbReference>
<evidence type="ECO:0000256" key="2">
    <source>
        <dbReference type="ARBA" id="ARBA00023315"/>
    </source>
</evidence>
<dbReference type="AlphaFoldDB" id="A0A0D7X3M6"/>
<evidence type="ECO:0000313" key="4">
    <source>
        <dbReference type="EMBL" id="KJD44647.1"/>
    </source>
</evidence>
<sequence length="145" mass="16933">MSIRAGNVEEFKELSAIWLDASIDAHHFIDPQYWTSQVGEMEDKYLPLAQNYVIIQDDHTIGGFVSMIDGYLAALFIRVGSQRKGYGKLLLDWVKKQYDQIQLKVYQSNTKAFNFYTKNGFIIQEESVDPETREKEFVMVWTKHK</sequence>
<protein>
    <submittedName>
        <fullName evidence="4">GNAT family acetyltransferase</fullName>
    </submittedName>
</protein>
<evidence type="ECO:0000313" key="5">
    <source>
        <dbReference type="Proteomes" id="UP000032534"/>
    </source>
</evidence>
<reference evidence="4 5" key="1">
    <citation type="submission" date="2014-11" db="EMBL/GenBank/DDBJ databases">
        <title>Draft Genome Sequences of Paenibacillus polymyxa NRRL B-30509 and Paenibacillus terrae NRRL B-30644, Strains from a Poultry Environment that Produce Tridecaptin A and Paenicidins.</title>
        <authorList>
            <person name="van Belkum M.J."/>
            <person name="Lohans C.T."/>
            <person name="Vederas J.C."/>
        </authorList>
    </citation>
    <scope>NUCLEOTIDE SEQUENCE [LARGE SCALE GENOMIC DNA]</scope>
    <source>
        <strain evidence="4 5">NRRL B-30644</strain>
    </source>
</reference>
<dbReference type="PROSITE" id="PS51186">
    <property type="entry name" value="GNAT"/>
    <property type="match status" value="1"/>
</dbReference>
<dbReference type="PANTHER" id="PTHR43800:SF1">
    <property type="entry name" value="PEPTIDYL-LYSINE N-ACETYLTRANSFERASE YJAB"/>
    <property type="match status" value="1"/>
</dbReference>
<name>A0A0D7X3M6_9BACL</name>
<evidence type="ECO:0000256" key="1">
    <source>
        <dbReference type="ARBA" id="ARBA00022679"/>
    </source>
</evidence>
<dbReference type="Proteomes" id="UP000032534">
    <property type="component" value="Unassembled WGS sequence"/>
</dbReference>
<dbReference type="PANTHER" id="PTHR43800">
    <property type="entry name" value="PEPTIDYL-LYSINE N-ACETYLTRANSFERASE YJAB"/>
    <property type="match status" value="1"/>
</dbReference>
<dbReference type="EMBL" id="JTHP01000032">
    <property type="protein sequence ID" value="KJD44647.1"/>
    <property type="molecule type" value="Genomic_DNA"/>
</dbReference>
<dbReference type="SUPFAM" id="SSF55729">
    <property type="entry name" value="Acyl-CoA N-acyltransferases (Nat)"/>
    <property type="match status" value="1"/>
</dbReference>
<dbReference type="GO" id="GO:0016747">
    <property type="term" value="F:acyltransferase activity, transferring groups other than amino-acyl groups"/>
    <property type="evidence" value="ECO:0007669"/>
    <property type="project" value="InterPro"/>
</dbReference>
<proteinExistence type="predicted"/>